<keyword evidence="1" id="KW-0472">Membrane</keyword>
<dbReference type="RefSeq" id="WP_073150492.1">
    <property type="nucleotide sequence ID" value="NZ_FRAG01000032.1"/>
</dbReference>
<organism evidence="2 3">
    <name type="scientific">Paramaledivibacter caminithermalis (strain DSM 15212 / CIP 107654 / DViRD3)</name>
    <name type="common">Clostridium caminithermale</name>
    <dbReference type="NCBI Taxonomy" id="1121301"/>
    <lineage>
        <taxon>Bacteria</taxon>
        <taxon>Bacillati</taxon>
        <taxon>Bacillota</taxon>
        <taxon>Clostridia</taxon>
        <taxon>Peptostreptococcales</taxon>
        <taxon>Caminicellaceae</taxon>
        <taxon>Paramaledivibacter</taxon>
    </lineage>
</organism>
<dbReference type="EMBL" id="FRAG01000032">
    <property type="protein sequence ID" value="SHK17065.1"/>
    <property type="molecule type" value="Genomic_DNA"/>
</dbReference>
<evidence type="ECO:0000313" key="2">
    <source>
        <dbReference type="EMBL" id="SHK17065.1"/>
    </source>
</evidence>
<accession>A0A1M6QA89</accession>
<protein>
    <recommendedName>
        <fullName evidence="4">DUF948 domain-containing protein</fullName>
    </recommendedName>
</protein>
<dbReference type="Proteomes" id="UP000184465">
    <property type="component" value="Unassembled WGS sequence"/>
</dbReference>
<evidence type="ECO:0000313" key="3">
    <source>
        <dbReference type="Proteomes" id="UP000184465"/>
    </source>
</evidence>
<evidence type="ECO:0008006" key="4">
    <source>
        <dbReference type="Google" id="ProtNLM"/>
    </source>
</evidence>
<name>A0A1M6QA89_PARC5</name>
<keyword evidence="1" id="KW-0812">Transmembrane</keyword>
<proteinExistence type="predicted"/>
<dbReference type="InterPro" id="IPR009293">
    <property type="entry name" value="UPF0478"/>
</dbReference>
<sequence length="133" mass="14844">MDNIAITLSDLGLILLWAALLVLICYLILVLKKFNDTLKEVRDILSNNKENIEETLKEMPSIAKNIDEITGEVSHDVKAVRDTVDTITEKSGAAAKSLDNTDSIITGITSIIQLAIFAKNFWENTFPKKRRVV</sequence>
<dbReference type="OrthoDB" id="1957126at2"/>
<evidence type="ECO:0000256" key="1">
    <source>
        <dbReference type="SAM" id="Phobius"/>
    </source>
</evidence>
<reference evidence="2 3" key="1">
    <citation type="submission" date="2016-11" db="EMBL/GenBank/DDBJ databases">
        <authorList>
            <person name="Jaros S."/>
            <person name="Januszkiewicz K."/>
            <person name="Wedrychowicz H."/>
        </authorList>
    </citation>
    <scope>NUCLEOTIDE SEQUENCE [LARGE SCALE GENOMIC DNA]</scope>
    <source>
        <strain evidence="2 3">DSM 15212</strain>
    </source>
</reference>
<dbReference type="Pfam" id="PF06103">
    <property type="entry name" value="DUF948"/>
    <property type="match status" value="1"/>
</dbReference>
<dbReference type="STRING" id="1121301.SAMN02745912_02488"/>
<keyword evidence="1" id="KW-1133">Transmembrane helix</keyword>
<keyword evidence="3" id="KW-1185">Reference proteome</keyword>
<feature type="transmembrane region" description="Helical" evidence="1">
    <location>
        <begin position="12"/>
        <end position="31"/>
    </location>
</feature>
<dbReference type="AlphaFoldDB" id="A0A1M6QA89"/>
<gene>
    <name evidence="2" type="ORF">SAMN02745912_02488</name>
</gene>